<dbReference type="InterPro" id="IPR015168">
    <property type="entry name" value="SsuA/THI5"/>
</dbReference>
<name>A0ABT1W0A4_9PROT</name>
<feature type="chain" id="PRO_5047490171" evidence="1">
    <location>
        <begin position="25"/>
        <end position="314"/>
    </location>
</feature>
<dbReference type="Pfam" id="PF09084">
    <property type="entry name" value="NMT1"/>
    <property type="match status" value="1"/>
</dbReference>
<evidence type="ECO:0000256" key="1">
    <source>
        <dbReference type="SAM" id="SignalP"/>
    </source>
</evidence>
<keyword evidence="1" id="KW-0732">Signal</keyword>
<gene>
    <name evidence="3" type="ORF">NFI88_12065</name>
</gene>
<dbReference type="PANTHER" id="PTHR31528:SF3">
    <property type="entry name" value="THIAMINE BIOSYNTHESIS PROTEIN HI_0357-RELATED"/>
    <property type="match status" value="1"/>
</dbReference>
<reference evidence="3 4" key="1">
    <citation type="submission" date="2022-06" db="EMBL/GenBank/DDBJ databases">
        <title>Rhizosaccharibacter gen. nov. sp. nov. KSS12, endophytic bacteria isolated from sugarcane.</title>
        <authorList>
            <person name="Pitiwittayakul N."/>
        </authorList>
    </citation>
    <scope>NUCLEOTIDE SEQUENCE [LARGE SCALE GENOMIC DNA]</scope>
    <source>
        <strain evidence="3 4">KSS12</strain>
    </source>
</reference>
<feature type="signal peptide" evidence="1">
    <location>
        <begin position="1"/>
        <end position="24"/>
    </location>
</feature>
<evidence type="ECO:0000259" key="2">
    <source>
        <dbReference type="Pfam" id="PF09084"/>
    </source>
</evidence>
<keyword evidence="4" id="KW-1185">Reference proteome</keyword>
<evidence type="ECO:0000313" key="3">
    <source>
        <dbReference type="EMBL" id="MCQ8241572.1"/>
    </source>
</evidence>
<dbReference type="RefSeq" id="WP_422920320.1">
    <property type="nucleotide sequence ID" value="NZ_JAMZEJ010000007.1"/>
</dbReference>
<dbReference type="Gene3D" id="3.40.190.10">
    <property type="entry name" value="Periplasmic binding protein-like II"/>
    <property type="match status" value="2"/>
</dbReference>
<evidence type="ECO:0000313" key="4">
    <source>
        <dbReference type="Proteomes" id="UP001524547"/>
    </source>
</evidence>
<organism evidence="3 4">
    <name type="scientific">Rhizosaccharibacter radicis</name>
    <dbReference type="NCBI Taxonomy" id="2782605"/>
    <lineage>
        <taxon>Bacteria</taxon>
        <taxon>Pseudomonadati</taxon>
        <taxon>Pseudomonadota</taxon>
        <taxon>Alphaproteobacteria</taxon>
        <taxon>Acetobacterales</taxon>
        <taxon>Acetobacteraceae</taxon>
        <taxon>Rhizosaccharibacter</taxon>
    </lineage>
</organism>
<comment type="caution">
    <text evidence="3">The sequence shown here is derived from an EMBL/GenBank/DDBJ whole genome shotgun (WGS) entry which is preliminary data.</text>
</comment>
<dbReference type="SUPFAM" id="SSF53850">
    <property type="entry name" value="Periplasmic binding protein-like II"/>
    <property type="match status" value="1"/>
</dbReference>
<dbReference type="PANTHER" id="PTHR31528">
    <property type="entry name" value="4-AMINO-5-HYDROXYMETHYL-2-METHYLPYRIMIDINE PHOSPHATE SYNTHASE THI11-RELATED"/>
    <property type="match status" value="1"/>
</dbReference>
<dbReference type="Proteomes" id="UP001524547">
    <property type="component" value="Unassembled WGS sequence"/>
</dbReference>
<sequence>MNRFRPILRALPVLAALLPAPAVANDKLTLLLDWFVNSNHEAILTAEANGDFARHGLDVTLIAPADPSSPPRLLAAHQADLCVSYQPSLGSLVEGGLPVRRVGTLLDTPLNEMLVLADGPIRSLKDLKGRHIGMEVGAANEAALGVMLAEAGLKRSDVQVTEIGMQIETALMSHSVDAVLGAMRNYEQIDLQQRGVKVRAFLPEEHGEPLYDELILLARADEVSDPRIPRFLDALADATNTLLNHPEEMWAKAIAKRPDLDTPLNHAAWMATLPRLAKTPALLDRKRYESFQRFMKAQGQQDAVLRVEKITAEE</sequence>
<protein>
    <submittedName>
        <fullName evidence="3">ABC transporter substrate-binding protein</fullName>
    </submittedName>
</protein>
<proteinExistence type="predicted"/>
<accession>A0ABT1W0A4</accession>
<dbReference type="InterPro" id="IPR027939">
    <property type="entry name" value="NMT1/THI5"/>
</dbReference>
<feature type="domain" description="SsuA/THI5-like" evidence="2">
    <location>
        <begin position="37"/>
        <end position="248"/>
    </location>
</feature>
<dbReference type="EMBL" id="JAMZEJ010000007">
    <property type="protein sequence ID" value="MCQ8241572.1"/>
    <property type="molecule type" value="Genomic_DNA"/>
</dbReference>